<name>J3PK28_GAET3</name>
<reference evidence="1" key="3">
    <citation type="submission" date="2010-09" db="EMBL/GenBank/DDBJ databases">
        <title>Annotation of Gaeumannomyces graminis var. tritici R3-111a-1.</title>
        <authorList>
            <consortium name="The Broad Institute Genome Sequencing Platform"/>
            <person name="Ma L.-J."/>
            <person name="Dead R."/>
            <person name="Young S.K."/>
            <person name="Zeng Q."/>
            <person name="Gargeya S."/>
            <person name="Fitzgerald M."/>
            <person name="Haas B."/>
            <person name="Abouelleil A."/>
            <person name="Alvarado L."/>
            <person name="Arachchi H.M."/>
            <person name="Berlin A."/>
            <person name="Brown A."/>
            <person name="Chapman S.B."/>
            <person name="Chen Z."/>
            <person name="Dunbar C."/>
            <person name="Freedman E."/>
            <person name="Gearin G."/>
            <person name="Gellesch M."/>
            <person name="Goldberg J."/>
            <person name="Griggs A."/>
            <person name="Gujja S."/>
            <person name="Heiman D."/>
            <person name="Howarth C."/>
            <person name="Larson L."/>
            <person name="Lui A."/>
            <person name="MacDonald P.J.P."/>
            <person name="Mehta T."/>
            <person name="Montmayeur A."/>
            <person name="Murphy C."/>
            <person name="Neiman D."/>
            <person name="Pearson M."/>
            <person name="Priest M."/>
            <person name="Roberts A."/>
            <person name="Saif S."/>
            <person name="Shea T."/>
            <person name="Shenoy N."/>
            <person name="Sisk P."/>
            <person name="Stolte C."/>
            <person name="Sykes S."/>
            <person name="Yandava C."/>
            <person name="Wortman J."/>
            <person name="Nusbaum C."/>
            <person name="Birren B."/>
        </authorList>
    </citation>
    <scope>NUCLEOTIDE SEQUENCE</scope>
    <source>
        <strain evidence="1">R3-111a-1</strain>
    </source>
</reference>
<dbReference type="AlphaFoldDB" id="J3PK28"/>
<dbReference type="Proteomes" id="UP000006039">
    <property type="component" value="Unassembled WGS sequence"/>
</dbReference>
<reference evidence="1" key="2">
    <citation type="submission" date="2010-07" db="EMBL/GenBank/DDBJ databases">
        <authorList>
            <consortium name="The Broad Institute Genome Sequencing Platform"/>
            <consortium name="Broad Institute Genome Sequencing Center for Infectious Disease"/>
            <person name="Ma L.-J."/>
            <person name="Dead R."/>
            <person name="Young S."/>
            <person name="Zeng Q."/>
            <person name="Koehrsen M."/>
            <person name="Alvarado L."/>
            <person name="Berlin A."/>
            <person name="Chapman S.B."/>
            <person name="Chen Z."/>
            <person name="Freedman E."/>
            <person name="Gellesch M."/>
            <person name="Goldberg J."/>
            <person name="Griggs A."/>
            <person name="Gujja S."/>
            <person name="Heilman E.R."/>
            <person name="Heiman D."/>
            <person name="Hepburn T."/>
            <person name="Howarth C."/>
            <person name="Jen D."/>
            <person name="Larson L."/>
            <person name="Mehta T."/>
            <person name="Neiman D."/>
            <person name="Pearson M."/>
            <person name="Roberts A."/>
            <person name="Saif S."/>
            <person name="Shea T."/>
            <person name="Shenoy N."/>
            <person name="Sisk P."/>
            <person name="Stolte C."/>
            <person name="Sykes S."/>
            <person name="Walk T."/>
            <person name="White J."/>
            <person name="Yandava C."/>
            <person name="Haas B."/>
            <person name="Nusbaum C."/>
            <person name="Birren B."/>
        </authorList>
    </citation>
    <scope>NUCLEOTIDE SEQUENCE</scope>
    <source>
        <strain evidence="1">R3-111a-1</strain>
    </source>
</reference>
<reference evidence="2" key="5">
    <citation type="submission" date="2018-04" db="UniProtKB">
        <authorList>
            <consortium name="EnsemblFungi"/>
        </authorList>
    </citation>
    <scope>IDENTIFICATION</scope>
    <source>
        <strain evidence="2">R3-111a-1</strain>
    </source>
</reference>
<evidence type="ECO:0000313" key="1">
    <source>
        <dbReference type="EMBL" id="EJT68553.1"/>
    </source>
</evidence>
<dbReference type="GeneID" id="20354333"/>
<evidence type="ECO:0000313" key="2">
    <source>
        <dbReference type="EnsemblFungi" id="EJT68553"/>
    </source>
</evidence>
<dbReference type="EnsemblFungi" id="EJT68553">
    <property type="protein sequence ID" value="EJT68553"/>
    <property type="gene ID" value="GGTG_13875"/>
</dbReference>
<evidence type="ECO:0000313" key="3">
    <source>
        <dbReference type="Proteomes" id="UP000006039"/>
    </source>
</evidence>
<dbReference type="RefSeq" id="XP_009230061.1">
    <property type="nucleotide sequence ID" value="XM_009231797.1"/>
</dbReference>
<accession>J3PK28</accession>
<sequence length="51" mass="5701">MAEGISTVYYREKQKQAILTALLKVNSTKSNEVNALAITGKSKSKQFYFSN</sequence>
<reference evidence="2" key="4">
    <citation type="journal article" date="2015" name="G3 (Bethesda)">
        <title>Genome sequences of three phytopathogenic species of the Magnaporthaceae family of fungi.</title>
        <authorList>
            <person name="Okagaki L.H."/>
            <person name="Nunes C.C."/>
            <person name="Sailsbery J."/>
            <person name="Clay B."/>
            <person name="Brown D."/>
            <person name="John T."/>
            <person name="Oh Y."/>
            <person name="Young N."/>
            <person name="Fitzgerald M."/>
            <person name="Haas B.J."/>
            <person name="Zeng Q."/>
            <person name="Young S."/>
            <person name="Adiconis X."/>
            <person name="Fan L."/>
            <person name="Levin J.Z."/>
            <person name="Mitchell T.K."/>
            <person name="Okubara P.A."/>
            <person name="Farman M.L."/>
            <person name="Kohn L.M."/>
            <person name="Birren B."/>
            <person name="Ma L.-J."/>
            <person name="Dean R.A."/>
        </authorList>
    </citation>
    <scope>NUCLEOTIDE SEQUENCE</scope>
    <source>
        <strain evidence="2">R3-111a-1</strain>
    </source>
</reference>
<reference evidence="3" key="1">
    <citation type="submission" date="2010-07" db="EMBL/GenBank/DDBJ databases">
        <title>The genome sequence of Gaeumannomyces graminis var. tritici strain R3-111a-1.</title>
        <authorList>
            <consortium name="The Broad Institute Genome Sequencing Platform"/>
            <person name="Ma L.-J."/>
            <person name="Dead R."/>
            <person name="Young S."/>
            <person name="Zeng Q."/>
            <person name="Koehrsen M."/>
            <person name="Alvarado L."/>
            <person name="Berlin A."/>
            <person name="Chapman S.B."/>
            <person name="Chen Z."/>
            <person name="Freedman E."/>
            <person name="Gellesch M."/>
            <person name="Goldberg J."/>
            <person name="Griggs A."/>
            <person name="Gujja S."/>
            <person name="Heilman E.R."/>
            <person name="Heiman D."/>
            <person name="Hepburn T."/>
            <person name="Howarth C."/>
            <person name="Jen D."/>
            <person name="Larson L."/>
            <person name="Mehta T."/>
            <person name="Neiman D."/>
            <person name="Pearson M."/>
            <person name="Roberts A."/>
            <person name="Saif S."/>
            <person name="Shea T."/>
            <person name="Shenoy N."/>
            <person name="Sisk P."/>
            <person name="Stolte C."/>
            <person name="Sykes S."/>
            <person name="Walk T."/>
            <person name="White J."/>
            <person name="Yandava C."/>
            <person name="Haas B."/>
            <person name="Nusbaum C."/>
            <person name="Birren B."/>
        </authorList>
    </citation>
    <scope>NUCLEOTIDE SEQUENCE [LARGE SCALE GENOMIC DNA]</scope>
    <source>
        <strain evidence="3">R3-111a-1</strain>
    </source>
</reference>
<gene>
    <name evidence="2" type="primary">20354333</name>
    <name evidence="1" type="ORF">GGTG_13875</name>
</gene>
<dbReference type="HOGENOM" id="CLU_3106480_0_0_1"/>
<dbReference type="EMBL" id="GL385464">
    <property type="protein sequence ID" value="EJT68553.1"/>
    <property type="molecule type" value="Genomic_DNA"/>
</dbReference>
<proteinExistence type="predicted"/>
<protein>
    <submittedName>
        <fullName evidence="1 2">Uncharacterized protein</fullName>
    </submittedName>
</protein>
<keyword evidence="3" id="KW-1185">Reference proteome</keyword>
<organism evidence="1">
    <name type="scientific">Gaeumannomyces tritici (strain R3-111a-1)</name>
    <name type="common">Wheat and barley take-all root rot fungus</name>
    <name type="synonym">Gaeumannomyces graminis var. tritici</name>
    <dbReference type="NCBI Taxonomy" id="644352"/>
    <lineage>
        <taxon>Eukaryota</taxon>
        <taxon>Fungi</taxon>
        <taxon>Dikarya</taxon>
        <taxon>Ascomycota</taxon>
        <taxon>Pezizomycotina</taxon>
        <taxon>Sordariomycetes</taxon>
        <taxon>Sordariomycetidae</taxon>
        <taxon>Magnaporthales</taxon>
        <taxon>Magnaporthaceae</taxon>
        <taxon>Gaeumannomyces</taxon>
    </lineage>
</organism>
<dbReference type="VEuPathDB" id="FungiDB:GGTG_13875"/>